<dbReference type="Gene3D" id="3.40.720.10">
    <property type="entry name" value="Alkaline Phosphatase, subunit A"/>
    <property type="match status" value="1"/>
</dbReference>
<dbReference type="Proteomes" id="UP001497623">
    <property type="component" value="Unassembled WGS sequence"/>
</dbReference>
<reference evidence="1 2" key="1">
    <citation type="submission" date="2024-05" db="EMBL/GenBank/DDBJ databases">
        <authorList>
            <person name="Wallberg A."/>
        </authorList>
    </citation>
    <scope>NUCLEOTIDE SEQUENCE [LARGE SCALE GENOMIC DNA]</scope>
</reference>
<evidence type="ECO:0000313" key="1">
    <source>
        <dbReference type="EMBL" id="CAL4124617.1"/>
    </source>
</evidence>
<dbReference type="PANTHER" id="PTHR10151:SF120">
    <property type="entry name" value="BIS(5'-ADENOSYL)-TRIPHOSPHATASE"/>
    <property type="match status" value="1"/>
</dbReference>
<dbReference type="GO" id="GO:0016787">
    <property type="term" value="F:hydrolase activity"/>
    <property type="evidence" value="ECO:0007669"/>
    <property type="project" value="UniProtKB-ARBA"/>
</dbReference>
<dbReference type="EMBL" id="CAXKWB010022787">
    <property type="protein sequence ID" value="CAL4124617.1"/>
    <property type="molecule type" value="Genomic_DNA"/>
</dbReference>
<protein>
    <recommendedName>
        <fullName evidence="3">Ectonucleotide pyrophosphatase/phosphodiesterase family member 5</fullName>
    </recommendedName>
</protein>
<dbReference type="CDD" id="cd16018">
    <property type="entry name" value="Enpp"/>
    <property type="match status" value="1"/>
</dbReference>
<proteinExistence type="predicted"/>
<dbReference type="InterPro" id="IPR002591">
    <property type="entry name" value="Phosphodiest/P_Trfase"/>
</dbReference>
<accession>A0AAV2RFM9</accession>
<gene>
    <name evidence="1" type="ORF">MNOR_LOCUS24654</name>
</gene>
<dbReference type="AlphaFoldDB" id="A0AAV2RFM9"/>
<comment type="caution">
    <text evidence="1">The sequence shown here is derived from an EMBL/GenBank/DDBJ whole genome shotgun (WGS) entry which is preliminary data.</text>
</comment>
<keyword evidence="2" id="KW-1185">Reference proteome</keyword>
<name>A0AAV2RFM9_MEGNR</name>
<feature type="non-terminal residue" evidence="1">
    <location>
        <position position="492"/>
    </location>
</feature>
<evidence type="ECO:0000313" key="2">
    <source>
        <dbReference type="Proteomes" id="UP001497623"/>
    </source>
</evidence>
<sequence length="492" mass="56101">MVRLCCIMLRVNYISSLILYYAAWELYFIAYTLLCCIMLRVNYISSLILYYAAVRKTLSDTSSVFCLIISKEGGCEPPILHFHNYGDMGADCPTLSNLHTLHSRYCHNGPYRSNLTFKTIPDHPRPSKPIFSDGASLLGRTLFPKKKPEGNLNIKQKMRYRNHPTVTRAETLNELAGGHSGCVAWPGCPYSYKDRNVTYWEPYNHSMTLHKKMDHAVWWMNNAEKPANLVFIYHDEPDWVGHVYGPNSPFVHEELLKIDSALKYLHDKLQSYGLLELVDIVVLSDHGMSPVPESQIIFLSNFDNLEKHKFFYMGASPVLNIWPLEGTEILDLYSTLEDGCRINNCTVMLNSENTKHNIPSEWHYARNSRVSRITLLADEGYVFEDFDTLVQDYKRKYPNVTNIHGDHGYPVEDPTMEPIFVASGPSFKRGYESPVFSSVDVYPLLCEILSLNAPPNNGSFAKVEHILVKPIIGSLLKPLIIALSKLLCTLFD</sequence>
<dbReference type="Pfam" id="PF01663">
    <property type="entry name" value="Phosphodiest"/>
    <property type="match status" value="1"/>
</dbReference>
<dbReference type="PANTHER" id="PTHR10151">
    <property type="entry name" value="ECTONUCLEOTIDE PYROPHOSPHATASE/PHOSPHODIESTERASE"/>
    <property type="match status" value="1"/>
</dbReference>
<dbReference type="SUPFAM" id="SSF53649">
    <property type="entry name" value="Alkaline phosphatase-like"/>
    <property type="match status" value="1"/>
</dbReference>
<dbReference type="InterPro" id="IPR017850">
    <property type="entry name" value="Alkaline_phosphatase_core_sf"/>
</dbReference>
<evidence type="ECO:0008006" key="3">
    <source>
        <dbReference type="Google" id="ProtNLM"/>
    </source>
</evidence>
<organism evidence="1 2">
    <name type="scientific">Meganyctiphanes norvegica</name>
    <name type="common">Northern krill</name>
    <name type="synonym">Thysanopoda norvegica</name>
    <dbReference type="NCBI Taxonomy" id="48144"/>
    <lineage>
        <taxon>Eukaryota</taxon>
        <taxon>Metazoa</taxon>
        <taxon>Ecdysozoa</taxon>
        <taxon>Arthropoda</taxon>
        <taxon>Crustacea</taxon>
        <taxon>Multicrustacea</taxon>
        <taxon>Malacostraca</taxon>
        <taxon>Eumalacostraca</taxon>
        <taxon>Eucarida</taxon>
        <taxon>Euphausiacea</taxon>
        <taxon>Euphausiidae</taxon>
        <taxon>Meganyctiphanes</taxon>
    </lineage>
</organism>